<dbReference type="InterPro" id="IPR036163">
    <property type="entry name" value="HMA_dom_sf"/>
</dbReference>
<feature type="transmembrane region" description="Helical" evidence="7">
    <location>
        <begin position="487"/>
        <end position="517"/>
    </location>
</feature>
<dbReference type="InterPro" id="IPR001757">
    <property type="entry name" value="P_typ_ATPase"/>
</dbReference>
<dbReference type="GO" id="GO:0005524">
    <property type="term" value="F:ATP binding"/>
    <property type="evidence" value="ECO:0007669"/>
    <property type="project" value="UniProtKB-UniRule"/>
</dbReference>
<feature type="transmembrane region" description="Helical" evidence="7">
    <location>
        <begin position="203"/>
        <end position="223"/>
    </location>
</feature>
<feature type="transmembrane region" description="Helical" evidence="7">
    <location>
        <begin position="229"/>
        <end position="250"/>
    </location>
</feature>
<feature type="transmembrane region" description="Helical" evidence="7">
    <location>
        <begin position="449"/>
        <end position="475"/>
    </location>
</feature>
<keyword evidence="11" id="KW-1185">Reference proteome</keyword>
<sequence>MTPDDANCGSGNKTSNDCCSDEKKSTMVDAIEVISSSDKIDLEKGITSIEHIILSISGMTCTGCETKLKRTLGTLSCISNLKTSLVLARAEMDIKEGSATADDVIKHLQRTTEFKCERVSNQGSFLDLVCSSDPNVIVKGNWPSNVLDITSLDKNIVRVAFDAKVVGARDLLDTEWAASLHLAPPRPDPTLDAGSKHVRQMGLLTLLSAILTIPVLVMAWAPLPNRQLAYGSASLALATIVQTVIAGPFYPKALKALIFSKVIEMDLLVVLSTSAAYIFSVVSFGYTVAGHSLSTGEFFETSTLLVTLIMVGRWVASLARQKAAESISIRALQAQTAILVGDDKAEREIDARLLQYGDVFKVAPDSHIPTDGAVISGVSEVDESMLTGESKPVEKRTGSTVIAGSINGMGMLAVRLTRLPGNNTITTIACMVDEAKLSKPKIQDIADKVASYFVPVVVTLTIITFVVWVAIGVAVRHHSGSEATINAITYAITVLIVSCPCAIGLAVPMVIVIASGIAASRGVIFKSAESIEIAYKTTDVVFDKTGTLTEGKLAVVQEDYFGGEPELTKSMLLGLVVGIKHPVSAAVARHLQLIGTKTITVRGAKAVAGKGVEGEFKDQVLRAGNSRWLHTSSLSAVQSVLSKGLTAFCFTVDKKLVAVLGLQDTLRTDSLTTITQLQQHGLNIHILSGDDDGAVKNVANQLDISDKTVRSRCSPGDKAEYIKDLLASRPSPKGKPREPVVMFVGDGTNDAVALAQATIGVHVSTGTDIAQSAADVVLVRPDLACVLTLIAVSRKAMHRVAFNFGWSFVYNLFAVLLGAGAFVNARIPPEYAGLGELVSVLPVIAAAVLLRWSRI</sequence>
<evidence type="ECO:0000259" key="9">
    <source>
        <dbReference type="PROSITE" id="PS50846"/>
    </source>
</evidence>
<dbReference type="InterPro" id="IPR059000">
    <property type="entry name" value="ATPase_P-type_domA"/>
</dbReference>
<feature type="compositionally biased region" description="Polar residues" evidence="8">
    <location>
        <begin position="9"/>
        <end position="18"/>
    </location>
</feature>
<dbReference type="PROSITE" id="PS50846">
    <property type="entry name" value="HMA_2"/>
    <property type="match status" value="1"/>
</dbReference>
<feature type="transmembrane region" description="Helical" evidence="7">
    <location>
        <begin position="831"/>
        <end position="850"/>
    </location>
</feature>
<dbReference type="PRINTS" id="PR00119">
    <property type="entry name" value="CATATPASE"/>
</dbReference>
<organism evidence="10 11">
    <name type="scientific">Setomelanomma holmii</name>
    <dbReference type="NCBI Taxonomy" id="210430"/>
    <lineage>
        <taxon>Eukaryota</taxon>
        <taxon>Fungi</taxon>
        <taxon>Dikarya</taxon>
        <taxon>Ascomycota</taxon>
        <taxon>Pezizomycotina</taxon>
        <taxon>Dothideomycetes</taxon>
        <taxon>Pleosporomycetidae</taxon>
        <taxon>Pleosporales</taxon>
        <taxon>Pleosporineae</taxon>
        <taxon>Phaeosphaeriaceae</taxon>
        <taxon>Setomelanomma</taxon>
    </lineage>
</organism>
<dbReference type="Gene3D" id="3.40.1110.10">
    <property type="entry name" value="Calcium-transporting ATPase, cytoplasmic domain N"/>
    <property type="match status" value="1"/>
</dbReference>
<dbReference type="GO" id="GO:0019829">
    <property type="term" value="F:ATPase-coupled monoatomic cation transmembrane transporter activity"/>
    <property type="evidence" value="ECO:0007669"/>
    <property type="project" value="InterPro"/>
</dbReference>
<dbReference type="InterPro" id="IPR008250">
    <property type="entry name" value="ATPase_P-typ_transduc_dom_A_sf"/>
</dbReference>
<dbReference type="Gene3D" id="3.30.70.100">
    <property type="match status" value="1"/>
</dbReference>
<evidence type="ECO:0000256" key="8">
    <source>
        <dbReference type="SAM" id="MobiDB-lite"/>
    </source>
</evidence>
<dbReference type="PANTHER" id="PTHR46594">
    <property type="entry name" value="P-TYPE CATION-TRANSPORTING ATPASE"/>
    <property type="match status" value="1"/>
</dbReference>
<keyword evidence="5 7" id="KW-1133">Transmembrane helix</keyword>
<reference evidence="10" key="1">
    <citation type="journal article" date="2020" name="Stud. Mycol.">
        <title>101 Dothideomycetes genomes: a test case for predicting lifestyles and emergence of pathogens.</title>
        <authorList>
            <person name="Haridas S."/>
            <person name="Albert R."/>
            <person name="Binder M."/>
            <person name="Bloem J."/>
            <person name="Labutti K."/>
            <person name="Salamov A."/>
            <person name="Andreopoulos B."/>
            <person name="Baker S."/>
            <person name="Barry K."/>
            <person name="Bills G."/>
            <person name="Bluhm B."/>
            <person name="Cannon C."/>
            <person name="Castanera R."/>
            <person name="Culley D."/>
            <person name="Daum C."/>
            <person name="Ezra D."/>
            <person name="Gonzalez J."/>
            <person name="Henrissat B."/>
            <person name="Kuo A."/>
            <person name="Liang C."/>
            <person name="Lipzen A."/>
            <person name="Lutzoni F."/>
            <person name="Magnuson J."/>
            <person name="Mondo S."/>
            <person name="Nolan M."/>
            <person name="Ohm R."/>
            <person name="Pangilinan J."/>
            <person name="Park H.-J."/>
            <person name="Ramirez L."/>
            <person name="Alfaro M."/>
            <person name="Sun H."/>
            <person name="Tritt A."/>
            <person name="Yoshinaga Y."/>
            <person name="Zwiers L.-H."/>
            <person name="Turgeon B."/>
            <person name="Goodwin S."/>
            <person name="Spatafora J."/>
            <person name="Crous P."/>
            <person name="Grigoriev I."/>
        </authorList>
    </citation>
    <scope>NUCLEOTIDE SEQUENCE</scope>
    <source>
        <strain evidence="10">CBS 110217</strain>
    </source>
</reference>
<dbReference type="InterPro" id="IPR044492">
    <property type="entry name" value="P_typ_ATPase_HD_dom"/>
</dbReference>
<dbReference type="InterPro" id="IPR023299">
    <property type="entry name" value="ATPase_P-typ_cyto_dom_N"/>
</dbReference>
<dbReference type="OrthoDB" id="432719at2759"/>
<dbReference type="NCBIfam" id="TIGR01525">
    <property type="entry name" value="ATPase-IB_hvy"/>
    <property type="match status" value="1"/>
</dbReference>
<gene>
    <name evidence="10" type="ORF">EK21DRAFT_55733</name>
</gene>
<keyword evidence="7" id="KW-0547">Nucleotide-binding</keyword>
<dbReference type="EMBL" id="ML978160">
    <property type="protein sequence ID" value="KAF2034627.1"/>
    <property type="molecule type" value="Genomic_DNA"/>
</dbReference>
<dbReference type="NCBIfam" id="TIGR01494">
    <property type="entry name" value="ATPase_P-type"/>
    <property type="match status" value="1"/>
</dbReference>
<dbReference type="InterPro" id="IPR023214">
    <property type="entry name" value="HAD_sf"/>
</dbReference>
<dbReference type="Gene3D" id="3.40.50.1000">
    <property type="entry name" value="HAD superfamily/HAD-like"/>
    <property type="match status" value="1"/>
</dbReference>
<dbReference type="InterPro" id="IPR018303">
    <property type="entry name" value="ATPase_P-typ_P_site"/>
</dbReference>
<dbReference type="InterPro" id="IPR027256">
    <property type="entry name" value="P-typ_ATPase_IB"/>
</dbReference>
<dbReference type="InterPro" id="IPR036412">
    <property type="entry name" value="HAD-like_sf"/>
</dbReference>
<keyword evidence="7" id="KW-0067">ATP-binding</keyword>
<dbReference type="Pfam" id="PF00122">
    <property type="entry name" value="E1-E2_ATPase"/>
    <property type="match status" value="1"/>
</dbReference>
<evidence type="ECO:0000256" key="5">
    <source>
        <dbReference type="ARBA" id="ARBA00022989"/>
    </source>
</evidence>
<accession>A0A9P4HK12</accession>
<feature type="region of interest" description="Disordered" evidence="8">
    <location>
        <begin position="1"/>
        <end position="21"/>
    </location>
</feature>
<feature type="transmembrane region" description="Helical" evidence="7">
    <location>
        <begin position="262"/>
        <end position="286"/>
    </location>
</feature>
<evidence type="ECO:0000256" key="4">
    <source>
        <dbReference type="ARBA" id="ARBA00022967"/>
    </source>
</evidence>
<dbReference type="Pfam" id="PF24534">
    <property type="entry name" value="HMA_PCA1"/>
    <property type="match status" value="1"/>
</dbReference>
<dbReference type="GO" id="GO:0030003">
    <property type="term" value="P:intracellular monoatomic cation homeostasis"/>
    <property type="evidence" value="ECO:0007669"/>
    <property type="project" value="UniProtKB-ARBA"/>
</dbReference>
<evidence type="ECO:0000313" key="10">
    <source>
        <dbReference type="EMBL" id="KAF2034627.1"/>
    </source>
</evidence>
<dbReference type="Pfam" id="PF00702">
    <property type="entry name" value="Hydrolase"/>
    <property type="match status" value="1"/>
</dbReference>
<dbReference type="Proteomes" id="UP000799777">
    <property type="component" value="Unassembled WGS sequence"/>
</dbReference>
<dbReference type="SUPFAM" id="SSF56784">
    <property type="entry name" value="HAD-like"/>
    <property type="match status" value="1"/>
</dbReference>
<dbReference type="GO" id="GO:0016020">
    <property type="term" value="C:membrane"/>
    <property type="evidence" value="ECO:0007669"/>
    <property type="project" value="UniProtKB-SubCell"/>
</dbReference>
<evidence type="ECO:0000256" key="2">
    <source>
        <dbReference type="ARBA" id="ARBA00022692"/>
    </source>
</evidence>
<evidence type="ECO:0000256" key="1">
    <source>
        <dbReference type="ARBA" id="ARBA00004370"/>
    </source>
</evidence>
<dbReference type="SUPFAM" id="SSF81665">
    <property type="entry name" value="Calcium ATPase, transmembrane domain M"/>
    <property type="match status" value="1"/>
</dbReference>
<dbReference type="GO" id="GO:0016887">
    <property type="term" value="F:ATP hydrolysis activity"/>
    <property type="evidence" value="ECO:0007669"/>
    <property type="project" value="InterPro"/>
</dbReference>
<dbReference type="AlphaFoldDB" id="A0A9P4HK12"/>
<evidence type="ECO:0000256" key="7">
    <source>
        <dbReference type="RuleBase" id="RU362081"/>
    </source>
</evidence>
<evidence type="ECO:0000313" key="11">
    <source>
        <dbReference type="Proteomes" id="UP000799777"/>
    </source>
</evidence>
<dbReference type="SFLD" id="SFLDG00002">
    <property type="entry name" value="C1.7:_P-type_atpase_like"/>
    <property type="match status" value="1"/>
</dbReference>
<comment type="caution">
    <text evidence="10">The sequence shown here is derived from an EMBL/GenBank/DDBJ whole genome shotgun (WGS) entry which is preliminary data.</text>
</comment>
<comment type="similarity">
    <text evidence="7">Belongs to the cation transport ATPase (P-type) (TC 3.A.3) family. Type IB subfamily.</text>
</comment>
<keyword evidence="3 7" id="KW-0479">Metal-binding</keyword>
<dbReference type="PRINTS" id="PR00120">
    <property type="entry name" value="HATPASE"/>
</dbReference>
<feature type="domain" description="HMA" evidence="9">
    <location>
        <begin position="50"/>
        <end position="117"/>
    </location>
</feature>
<dbReference type="PANTHER" id="PTHR46594:SF4">
    <property type="entry name" value="P-TYPE CATION-TRANSPORTING ATPASE"/>
    <property type="match status" value="1"/>
</dbReference>
<dbReference type="SUPFAM" id="SSF55008">
    <property type="entry name" value="HMA, heavy metal-associated domain"/>
    <property type="match status" value="1"/>
</dbReference>
<dbReference type="SFLD" id="SFLDF00027">
    <property type="entry name" value="p-type_atpase"/>
    <property type="match status" value="1"/>
</dbReference>
<evidence type="ECO:0000256" key="3">
    <source>
        <dbReference type="ARBA" id="ARBA00022723"/>
    </source>
</evidence>
<dbReference type="CDD" id="cd00371">
    <property type="entry name" value="HMA"/>
    <property type="match status" value="1"/>
</dbReference>
<dbReference type="Gene3D" id="2.70.150.10">
    <property type="entry name" value="Calcium-transporting ATPase, cytoplasmic transduction domain A"/>
    <property type="match status" value="1"/>
</dbReference>
<dbReference type="SUPFAM" id="SSF81653">
    <property type="entry name" value="Calcium ATPase, transduction domain A"/>
    <property type="match status" value="1"/>
</dbReference>
<keyword evidence="2 7" id="KW-0812">Transmembrane</keyword>
<dbReference type="NCBIfam" id="TIGR01511">
    <property type="entry name" value="ATPase-IB1_Cu"/>
    <property type="match status" value="1"/>
</dbReference>
<evidence type="ECO:0000256" key="6">
    <source>
        <dbReference type="ARBA" id="ARBA00023136"/>
    </source>
</evidence>
<protein>
    <submittedName>
        <fullName evidence="10">Copper-translocating P-t</fullName>
    </submittedName>
</protein>
<dbReference type="PROSITE" id="PS00154">
    <property type="entry name" value="ATPASE_E1_E2"/>
    <property type="match status" value="1"/>
</dbReference>
<feature type="transmembrane region" description="Helical" evidence="7">
    <location>
        <begin position="298"/>
        <end position="316"/>
    </location>
</feature>
<dbReference type="GO" id="GO:0046872">
    <property type="term" value="F:metal ion binding"/>
    <property type="evidence" value="ECO:0007669"/>
    <property type="project" value="UniProtKB-KW"/>
</dbReference>
<comment type="subcellular location">
    <subcellularLocation>
        <location evidence="1 7">Membrane</location>
    </subcellularLocation>
</comment>
<feature type="transmembrane region" description="Helical" evidence="7">
    <location>
        <begin position="804"/>
        <end position="825"/>
    </location>
</feature>
<dbReference type="InterPro" id="IPR006121">
    <property type="entry name" value="HMA_dom"/>
</dbReference>
<dbReference type="FunFam" id="2.70.150.10:FF:000002">
    <property type="entry name" value="Copper-transporting ATPase 1, putative"/>
    <property type="match status" value="1"/>
</dbReference>
<name>A0A9P4HK12_9PLEO</name>
<dbReference type="InterPro" id="IPR056236">
    <property type="entry name" value="HMA_PCA1"/>
</dbReference>
<proteinExistence type="inferred from homology"/>
<dbReference type="InterPro" id="IPR023298">
    <property type="entry name" value="ATPase_P-typ_TM_dom_sf"/>
</dbReference>
<keyword evidence="6 7" id="KW-0472">Membrane</keyword>
<dbReference type="SFLD" id="SFLDS00003">
    <property type="entry name" value="Haloacid_Dehalogenase"/>
    <property type="match status" value="1"/>
</dbReference>
<keyword evidence="4" id="KW-1278">Translocase</keyword>